<evidence type="ECO:0000256" key="2">
    <source>
        <dbReference type="SAM" id="SignalP"/>
    </source>
</evidence>
<sequence length="890" mass="102528">MKYSTVIFLILIIGSLAATEEQQIEAVQGLVSRVLGKQYVDKFGFHIVAKEHPHREFFVIQKTTKEDYVEIDGTSGTALSNGLYMYMKYYCKSSLSWGENGTGDNLAIPSPLPAVSSAWKQEIRAEYRYNMNVCTFGYSYAHWDWKRWEREIDWMALNGINMPLAFVGQEYFFYKVYHELGLSDEGIFRHFTGLHFQPWNRMGNIKEWGGPVSLTFLHNELLLNKQIVERELSFGMFPVLPAFAGYVPDELVKVYPNVSYSISPSWTNFEQPYGHLILLEPVDPLFKKIGAMFIKEQFAFYGTTSHFYNGDLFMEMDPKSMDPEYLRSCSHGMVEAIKEGDPDGVWLMETWVFINGYIWKDESVAAFLGGIENVEDAIMLDLMSDVSPIYKKAGMNKKRFIWGSLPNFGAVKGLYGDLKAIADGPLEAEKEYPEYFVGVGAFMEGIDNNPVVYDLIFEMAWRKEVDLKQWVRDYAERRYGTNDKRLMAMWEMFLPTLYSQKTHIYPHPPMVWEPFFNREYGITDFDVVSKGYDIIREVANEYVGAPEPFYYDVVDVARQQYQNLFAEALRVFGAHIRECIPFGKEFFFMKDADVYDSTIKLVLCKDEQGHNRRCTIDELKEECLKVPNCAGFNSNGYLKSYIRKGETTEGTDLYVRHGEYVGNTCRATAKTVSQYLLRIIKSLDQLLYTNSNFQLGVLLRGTAEKAKTAADTTHSLEEMTKAFLFSAKNQVTIWGPNGEINDYSAREWNGVVGDYYYGRWHLYFDMLFDALDHEQALDYDVYHNASIAYALKWDASDAMYEVHHENPVPTLNRLHEELFGDMAKSFKVMKNFAGAESEVYYVSKTTVPAIPSAICLADPECAGFDSEGRLYRFKVTPEKKENVDLYIRLH</sequence>
<dbReference type="Pfam" id="PF05089">
    <property type="entry name" value="NAGLU"/>
    <property type="match status" value="1"/>
</dbReference>
<feature type="domain" description="Alpha-N-acetylglucosaminidase N-terminal" evidence="4">
    <location>
        <begin position="25"/>
        <end position="114"/>
    </location>
</feature>
<protein>
    <submittedName>
        <fullName evidence="6">Alpha-N-acetylglucosaminidase</fullName>
    </submittedName>
</protein>
<reference evidence="6 7" key="1">
    <citation type="submission" date="2016-05" db="EMBL/GenBank/DDBJ databases">
        <title>Nuclear genome of Blastocystis sp. subtype 1 NandII.</title>
        <authorList>
            <person name="Gentekaki E."/>
            <person name="Curtis B."/>
            <person name="Stairs C."/>
            <person name="Eme L."/>
            <person name="Herman E."/>
            <person name="Klimes V."/>
            <person name="Arias M.C."/>
            <person name="Elias M."/>
            <person name="Hilliou F."/>
            <person name="Klute M."/>
            <person name="Malik S.-B."/>
            <person name="Pightling A."/>
            <person name="Rachubinski R."/>
            <person name="Salas D."/>
            <person name="Schlacht A."/>
            <person name="Suga H."/>
            <person name="Archibald J."/>
            <person name="Ball S.G."/>
            <person name="Clark G."/>
            <person name="Dacks J."/>
            <person name="Van Der Giezen M."/>
            <person name="Tsaousis A."/>
            <person name="Roger A."/>
        </authorList>
    </citation>
    <scope>NUCLEOTIDE SEQUENCE [LARGE SCALE GENOMIC DNA]</scope>
    <source>
        <strain evidence="7">ATCC 50177 / NandII</strain>
    </source>
</reference>
<evidence type="ECO:0000256" key="1">
    <source>
        <dbReference type="ARBA" id="ARBA00022801"/>
    </source>
</evidence>
<dbReference type="Pfam" id="PF12971">
    <property type="entry name" value="NAGLU_N"/>
    <property type="match status" value="1"/>
</dbReference>
<keyword evidence="1" id="KW-0378">Hydrolase</keyword>
<keyword evidence="2" id="KW-0732">Signal</keyword>
<organism evidence="6 7">
    <name type="scientific">Blastocystis sp. subtype 1 (strain ATCC 50177 / NandII)</name>
    <dbReference type="NCBI Taxonomy" id="478820"/>
    <lineage>
        <taxon>Eukaryota</taxon>
        <taxon>Sar</taxon>
        <taxon>Stramenopiles</taxon>
        <taxon>Bigyra</taxon>
        <taxon>Opalozoa</taxon>
        <taxon>Opalinata</taxon>
        <taxon>Blastocystidae</taxon>
        <taxon>Blastocystis</taxon>
    </lineage>
</organism>
<proteinExistence type="predicted"/>
<dbReference type="AlphaFoldDB" id="A0A196SKU0"/>
<dbReference type="Gene3D" id="3.30.379.10">
    <property type="entry name" value="Chitobiase/beta-hexosaminidase domain 2-like"/>
    <property type="match status" value="1"/>
</dbReference>
<dbReference type="PANTHER" id="PTHR12872">
    <property type="entry name" value="ALPHA-N-ACETYLGLUCOSAMINIDASE"/>
    <property type="match status" value="1"/>
</dbReference>
<name>A0A196SKU0_BLAHN</name>
<dbReference type="PANTHER" id="PTHR12872:SF1">
    <property type="entry name" value="ALPHA-N-ACETYLGLUCOSAMINIDASE"/>
    <property type="match status" value="1"/>
</dbReference>
<evidence type="ECO:0000313" key="7">
    <source>
        <dbReference type="Proteomes" id="UP000078348"/>
    </source>
</evidence>
<dbReference type="Gene3D" id="3.20.20.80">
    <property type="entry name" value="Glycosidases"/>
    <property type="match status" value="1"/>
</dbReference>
<evidence type="ECO:0000259" key="5">
    <source>
        <dbReference type="Pfam" id="PF12972"/>
    </source>
</evidence>
<feature type="domain" description="Alpha-N-acetylglucosaminidase tim-barrel" evidence="3">
    <location>
        <begin position="128"/>
        <end position="463"/>
    </location>
</feature>
<dbReference type="InterPro" id="IPR024732">
    <property type="entry name" value="NAGLU_C"/>
</dbReference>
<evidence type="ECO:0000259" key="4">
    <source>
        <dbReference type="Pfam" id="PF12971"/>
    </source>
</evidence>
<dbReference type="EMBL" id="LXWW01000022">
    <property type="protein sequence ID" value="OAO17663.1"/>
    <property type="molecule type" value="Genomic_DNA"/>
</dbReference>
<dbReference type="OrthoDB" id="64736at2759"/>
<dbReference type="InterPro" id="IPR029018">
    <property type="entry name" value="Hex-like_dom2"/>
</dbReference>
<dbReference type="GO" id="GO:0016787">
    <property type="term" value="F:hydrolase activity"/>
    <property type="evidence" value="ECO:0007669"/>
    <property type="project" value="UniProtKB-KW"/>
</dbReference>
<dbReference type="STRING" id="478820.A0A196SKU0"/>
<dbReference type="InterPro" id="IPR007781">
    <property type="entry name" value="NAGLU"/>
</dbReference>
<evidence type="ECO:0000259" key="3">
    <source>
        <dbReference type="Pfam" id="PF05089"/>
    </source>
</evidence>
<evidence type="ECO:0000313" key="6">
    <source>
        <dbReference type="EMBL" id="OAO17663.1"/>
    </source>
</evidence>
<gene>
    <name evidence="6" type="ORF">AV274_0605</name>
</gene>
<dbReference type="Gene3D" id="1.20.120.670">
    <property type="entry name" value="N-acetyl-b-d-glucoasminidase"/>
    <property type="match status" value="2"/>
</dbReference>
<feature type="domain" description="Alpha-N-acetylglucosaminidase C-terminal" evidence="5">
    <location>
        <begin position="470"/>
        <end position="570"/>
    </location>
</feature>
<feature type="domain" description="Alpha-N-acetylglucosaminidase C-terminal" evidence="5">
    <location>
        <begin position="666"/>
        <end position="815"/>
    </location>
</feature>
<keyword evidence="7" id="KW-1185">Reference proteome</keyword>
<feature type="signal peptide" evidence="2">
    <location>
        <begin position="1"/>
        <end position="17"/>
    </location>
</feature>
<dbReference type="Pfam" id="PF12972">
    <property type="entry name" value="NAGLU_C"/>
    <property type="match status" value="2"/>
</dbReference>
<dbReference type="Proteomes" id="UP000078348">
    <property type="component" value="Unassembled WGS sequence"/>
</dbReference>
<comment type="caution">
    <text evidence="6">The sequence shown here is derived from an EMBL/GenBank/DDBJ whole genome shotgun (WGS) entry which is preliminary data.</text>
</comment>
<accession>A0A196SKU0</accession>
<dbReference type="InterPro" id="IPR024240">
    <property type="entry name" value="NAGLU_N"/>
</dbReference>
<feature type="chain" id="PRO_5008274683" evidence="2">
    <location>
        <begin position="18"/>
        <end position="890"/>
    </location>
</feature>
<dbReference type="InterPro" id="IPR024733">
    <property type="entry name" value="NAGLU_tim-barrel"/>
</dbReference>